<dbReference type="EMBL" id="MGES01000040">
    <property type="protein sequence ID" value="OGL88570.1"/>
    <property type="molecule type" value="Genomic_DNA"/>
</dbReference>
<keyword evidence="1" id="KW-1133">Transmembrane helix</keyword>
<feature type="transmembrane region" description="Helical" evidence="1">
    <location>
        <begin position="58"/>
        <end position="80"/>
    </location>
</feature>
<feature type="transmembrane region" description="Helical" evidence="1">
    <location>
        <begin position="130"/>
        <end position="149"/>
    </location>
</feature>
<dbReference type="InterPro" id="IPR043728">
    <property type="entry name" value="DUF5671"/>
</dbReference>
<dbReference type="Pfam" id="PF18920">
    <property type="entry name" value="DUF5671"/>
    <property type="match status" value="1"/>
</dbReference>
<keyword evidence="1" id="KW-0812">Transmembrane</keyword>
<reference evidence="3 4" key="1">
    <citation type="journal article" date="2016" name="Nat. Commun.">
        <title>Thousands of microbial genomes shed light on interconnected biogeochemical processes in an aquifer system.</title>
        <authorList>
            <person name="Anantharaman K."/>
            <person name="Brown C.T."/>
            <person name="Hug L.A."/>
            <person name="Sharon I."/>
            <person name="Castelle C.J."/>
            <person name="Probst A.J."/>
            <person name="Thomas B.C."/>
            <person name="Singh A."/>
            <person name="Wilkins M.J."/>
            <person name="Karaoz U."/>
            <person name="Brodie E.L."/>
            <person name="Williams K.H."/>
            <person name="Hubbard S.S."/>
            <person name="Banfield J.F."/>
        </authorList>
    </citation>
    <scope>NUCLEOTIDE SEQUENCE [LARGE SCALE GENOMIC DNA]</scope>
</reference>
<dbReference type="Proteomes" id="UP000176678">
    <property type="component" value="Unassembled WGS sequence"/>
</dbReference>
<organism evidence="3 4">
    <name type="scientific">Candidatus Uhrbacteria bacterium RIFCSPLOWO2_02_FULL_51_9</name>
    <dbReference type="NCBI Taxonomy" id="1802410"/>
    <lineage>
        <taxon>Bacteria</taxon>
        <taxon>Candidatus Uhriibacteriota</taxon>
    </lineage>
</organism>
<accession>A0A1F7VDD7</accession>
<feature type="transmembrane region" description="Helical" evidence="1">
    <location>
        <begin position="161"/>
        <end position="185"/>
    </location>
</feature>
<protein>
    <recommendedName>
        <fullName evidence="2">DUF5671 domain-containing protein</fullName>
    </recommendedName>
</protein>
<sequence>MTEITKKSTALDAFLNLLTLITLGWFSISLGRLLFVIIEKTVGDSKDNFFYMMGSNPFSWPIASLLIITPIFLAISGVLHRQYKNNRLEKGAIYRWLTYFMLLISALVIAGDLIKLVDNLLSGDYKIDTILKILTVLVISVGIFLYYWYDLKREDYQRRSALAQVAFYGVIVVTLASIVGGFMVADSPKVAREKKMDAERVAHLDQLSYTLEDYYRQNEGLPENLSEKRFAQFVDPENKQPYEYRKIEKNSYELCATFTRESPPIPEEIFGVRVPAVNDRDWRFHEAGRQCYERKIDTEPVGGVISRPAKPVKN</sequence>
<feature type="transmembrane region" description="Helical" evidence="1">
    <location>
        <begin position="14"/>
        <end position="38"/>
    </location>
</feature>
<keyword evidence="1" id="KW-0472">Membrane</keyword>
<name>A0A1F7VDD7_9BACT</name>
<comment type="caution">
    <text evidence="3">The sequence shown here is derived from an EMBL/GenBank/DDBJ whole genome shotgun (WGS) entry which is preliminary data.</text>
</comment>
<proteinExistence type="predicted"/>
<evidence type="ECO:0000313" key="4">
    <source>
        <dbReference type="Proteomes" id="UP000176678"/>
    </source>
</evidence>
<feature type="domain" description="DUF5671" evidence="2">
    <location>
        <begin position="13"/>
        <end position="131"/>
    </location>
</feature>
<dbReference type="AlphaFoldDB" id="A0A1F7VDD7"/>
<evidence type="ECO:0000259" key="2">
    <source>
        <dbReference type="Pfam" id="PF18920"/>
    </source>
</evidence>
<gene>
    <name evidence="3" type="ORF">A3H75_03320</name>
</gene>
<evidence type="ECO:0000256" key="1">
    <source>
        <dbReference type="SAM" id="Phobius"/>
    </source>
</evidence>
<evidence type="ECO:0000313" key="3">
    <source>
        <dbReference type="EMBL" id="OGL88570.1"/>
    </source>
</evidence>
<dbReference type="STRING" id="1802410.A3H75_03320"/>
<feature type="transmembrane region" description="Helical" evidence="1">
    <location>
        <begin position="92"/>
        <end position="110"/>
    </location>
</feature>